<accession>A0A382N7Y4</accession>
<name>A0A382N7Y4_9ZZZZ</name>
<dbReference type="EMBL" id="UINC01098080">
    <property type="protein sequence ID" value="SVC56317.1"/>
    <property type="molecule type" value="Genomic_DNA"/>
</dbReference>
<dbReference type="AlphaFoldDB" id="A0A382N7Y4"/>
<organism evidence="1">
    <name type="scientific">marine metagenome</name>
    <dbReference type="NCBI Taxonomy" id="408172"/>
    <lineage>
        <taxon>unclassified sequences</taxon>
        <taxon>metagenomes</taxon>
        <taxon>ecological metagenomes</taxon>
    </lineage>
</organism>
<protein>
    <submittedName>
        <fullName evidence="1">Uncharacterized protein</fullName>
    </submittedName>
</protein>
<feature type="non-terminal residue" evidence="1">
    <location>
        <position position="133"/>
    </location>
</feature>
<reference evidence="1" key="1">
    <citation type="submission" date="2018-05" db="EMBL/GenBank/DDBJ databases">
        <authorList>
            <person name="Lanie J.A."/>
            <person name="Ng W.-L."/>
            <person name="Kazmierczak K.M."/>
            <person name="Andrzejewski T.M."/>
            <person name="Davidsen T.M."/>
            <person name="Wayne K.J."/>
            <person name="Tettelin H."/>
            <person name="Glass J.I."/>
            <person name="Rusch D."/>
            <person name="Podicherti R."/>
            <person name="Tsui H.-C.T."/>
            <person name="Winkler M.E."/>
        </authorList>
    </citation>
    <scope>NUCLEOTIDE SEQUENCE</scope>
</reference>
<sequence>MYRIVLLVLCSSFIFSASVSIDKNLFIKSLEEDKYLNARKGKLDKKKHQLVNPKTVKFGHNIKLSMHKTYHRNDFSRDLYILLNFECIDGPNAGAELVMTVDADQGEVVVPGWDYNDYVCVIAQNCNVTLCSD</sequence>
<gene>
    <name evidence="1" type="ORF">METZ01_LOCUS309171</name>
</gene>
<evidence type="ECO:0000313" key="1">
    <source>
        <dbReference type="EMBL" id="SVC56317.1"/>
    </source>
</evidence>
<proteinExistence type="predicted"/>